<gene>
    <name evidence="1" type="ORF">M9H77_14044</name>
</gene>
<evidence type="ECO:0000313" key="2">
    <source>
        <dbReference type="Proteomes" id="UP001060085"/>
    </source>
</evidence>
<keyword evidence="2" id="KW-1185">Reference proteome</keyword>
<proteinExistence type="predicted"/>
<dbReference type="Proteomes" id="UP001060085">
    <property type="component" value="Linkage Group LG03"/>
</dbReference>
<organism evidence="1 2">
    <name type="scientific">Catharanthus roseus</name>
    <name type="common">Madagascar periwinkle</name>
    <name type="synonym">Vinca rosea</name>
    <dbReference type="NCBI Taxonomy" id="4058"/>
    <lineage>
        <taxon>Eukaryota</taxon>
        <taxon>Viridiplantae</taxon>
        <taxon>Streptophyta</taxon>
        <taxon>Embryophyta</taxon>
        <taxon>Tracheophyta</taxon>
        <taxon>Spermatophyta</taxon>
        <taxon>Magnoliopsida</taxon>
        <taxon>eudicotyledons</taxon>
        <taxon>Gunneridae</taxon>
        <taxon>Pentapetalae</taxon>
        <taxon>asterids</taxon>
        <taxon>lamiids</taxon>
        <taxon>Gentianales</taxon>
        <taxon>Apocynaceae</taxon>
        <taxon>Rauvolfioideae</taxon>
        <taxon>Vinceae</taxon>
        <taxon>Catharanthinae</taxon>
        <taxon>Catharanthus</taxon>
    </lineage>
</organism>
<sequence length="100" mass="11601">MGRLPDISAFLVVHGIPPECAPCSMWLGSKALKSWMTLKLSVKLEEIQIDTFYYTFETTKKRKRKTLCKSLIFGVLFYLHNNNYLLEQFSIRLLLVGSIR</sequence>
<accession>A0ACC0BM41</accession>
<dbReference type="EMBL" id="CM044703">
    <property type="protein sequence ID" value="KAI5673680.1"/>
    <property type="molecule type" value="Genomic_DNA"/>
</dbReference>
<reference evidence="2" key="1">
    <citation type="journal article" date="2023" name="Nat. Plants">
        <title>Single-cell RNA sequencing provides a high-resolution roadmap for understanding the multicellular compartmentation of specialized metabolism.</title>
        <authorList>
            <person name="Sun S."/>
            <person name="Shen X."/>
            <person name="Li Y."/>
            <person name="Li Y."/>
            <person name="Wang S."/>
            <person name="Li R."/>
            <person name="Zhang H."/>
            <person name="Shen G."/>
            <person name="Guo B."/>
            <person name="Wei J."/>
            <person name="Xu J."/>
            <person name="St-Pierre B."/>
            <person name="Chen S."/>
            <person name="Sun C."/>
        </authorList>
    </citation>
    <scope>NUCLEOTIDE SEQUENCE [LARGE SCALE GENOMIC DNA]</scope>
</reference>
<protein>
    <submittedName>
        <fullName evidence="1">Uncharacterized protein</fullName>
    </submittedName>
</protein>
<evidence type="ECO:0000313" key="1">
    <source>
        <dbReference type="EMBL" id="KAI5673680.1"/>
    </source>
</evidence>
<comment type="caution">
    <text evidence="1">The sequence shown here is derived from an EMBL/GenBank/DDBJ whole genome shotgun (WGS) entry which is preliminary data.</text>
</comment>
<name>A0ACC0BM41_CATRO</name>